<reference evidence="2 3" key="1">
    <citation type="submission" date="2017-07" db="EMBL/GenBank/DDBJ databases">
        <title>Mechanisms for carbon and nitrogen cycling indicate functional differentiation within the Candidate Phyla Radiation.</title>
        <authorList>
            <person name="Danczak R.E."/>
            <person name="Johnston M.D."/>
            <person name="Kenah C."/>
            <person name="Slattery M."/>
            <person name="Wrighton K.C."/>
            <person name="Wilkins M.J."/>
        </authorList>
    </citation>
    <scope>NUCLEOTIDE SEQUENCE [LARGE SCALE GENOMIC DNA]</scope>
    <source>
        <strain evidence="2">Athens1014_28</strain>
    </source>
</reference>
<protein>
    <submittedName>
        <fullName evidence="2">Membrane-bound lytic murein transglycosylase B-like protein</fullName>
    </submittedName>
</protein>
<gene>
    <name evidence="2" type="ORF">Athens101428_170</name>
</gene>
<feature type="domain" description="Transglycosylase SLT" evidence="1">
    <location>
        <begin position="183"/>
        <end position="239"/>
    </location>
</feature>
<dbReference type="PANTHER" id="PTHR30163:SF8">
    <property type="entry name" value="LYTIC MUREIN TRANSGLYCOSYLASE"/>
    <property type="match status" value="1"/>
</dbReference>
<organism evidence="2 3">
    <name type="scientific">Candidatus Berkelbacteria bacterium Athens1014_28</name>
    <dbReference type="NCBI Taxonomy" id="2017145"/>
    <lineage>
        <taxon>Bacteria</taxon>
        <taxon>Candidatus Berkelbacteria</taxon>
    </lineage>
</organism>
<dbReference type="Pfam" id="PF13406">
    <property type="entry name" value="SLT_2"/>
    <property type="match status" value="1"/>
</dbReference>
<dbReference type="Gene3D" id="1.10.530.10">
    <property type="match status" value="1"/>
</dbReference>
<dbReference type="Proteomes" id="UP000316495">
    <property type="component" value="Unassembled WGS sequence"/>
</dbReference>
<evidence type="ECO:0000313" key="3">
    <source>
        <dbReference type="Proteomes" id="UP000316495"/>
    </source>
</evidence>
<proteinExistence type="predicted"/>
<comment type="caution">
    <text evidence="2">The sequence shown here is derived from an EMBL/GenBank/DDBJ whole genome shotgun (WGS) entry which is preliminary data.</text>
</comment>
<dbReference type="InterPro" id="IPR031304">
    <property type="entry name" value="SLT_2"/>
</dbReference>
<dbReference type="InterPro" id="IPR043426">
    <property type="entry name" value="MltB-like"/>
</dbReference>
<dbReference type="GO" id="GO:0008933">
    <property type="term" value="F:peptidoglycan lytic transglycosylase activity"/>
    <property type="evidence" value="ECO:0007669"/>
    <property type="project" value="TreeGrafter"/>
</dbReference>
<sequence>MTLRPFDKLKAGFACAIVYITNNIAKSFKERIKERIKSKIVAISVENLHFTKFASYTILASIIPLSILSAQADRSESKPENKIAFVKNENILEVKTDQPKITPGESADQKITREAAEKATAEKMAVEKAVAEKTAQSAKKVTGKLVKIYNDPSNFDGLYQSAGAAYGIDWRILKSVHYAETGCSGSTMKRNPSGATGPFQFIPSTWRRWGIDGDGDGKADIGNVTDAAYSAARYLAVSGGPANNYKKSLWSYNPSARYYTKVMSIAKGLGL</sequence>
<evidence type="ECO:0000259" key="1">
    <source>
        <dbReference type="Pfam" id="PF13406"/>
    </source>
</evidence>
<evidence type="ECO:0000313" key="2">
    <source>
        <dbReference type="EMBL" id="TSC94829.1"/>
    </source>
</evidence>
<dbReference type="SUPFAM" id="SSF53955">
    <property type="entry name" value="Lysozyme-like"/>
    <property type="match status" value="1"/>
</dbReference>
<dbReference type="EMBL" id="VMGN01000006">
    <property type="protein sequence ID" value="TSC94829.1"/>
    <property type="molecule type" value="Genomic_DNA"/>
</dbReference>
<name>A0A554LQD9_9BACT</name>
<dbReference type="AlphaFoldDB" id="A0A554LQD9"/>
<dbReference type="GO" id="GO:0009253">
    <property type="term" value="P:peptidoglycan catabolic process"/>
    <property type="evidence" value="ECO:0007669"/>
    <property type="project" value="TreeGrafter"/>
</dbReference>
<dbReference type="PANTHER" id="PTHR30163">
    <property type="entry name" value="MEMBRANE-BOUND LYTIC MUREIN TRANSGLYCOSYLASE B"/>
    <property type="match status" value="1"/>
</dbReference>
<dbReference type="CDD" id="cd13399">
    <property type="entry name" value="Slt35-like"/>
    <property type="match status" value="1"/>
</dbReference>
<dbReference type="InterPro" id="IPR023346">
    <property type="entry name" value="Lysozyme-like_dom_sf"/>
</dbReference>
<accession>A0A554LQD9</accession>